<evidence type="ECO:0000256" key="6">
    <source>
        <dbReference type="ARBA" id="ARBA00023316"/>
    </source>
</evidence>
<dbReference type="NCBIfam" id="TIGR00247">
    <property type="entry name" value="endolytic transglycosylase MltG"/>
    <property type="match status" value="1"/>
</dbReference>
<dbReference type="Gene3D" id="3.30.1490.480">
    <property type="entry name" value="Endolytic murein transglycosylase"/>
    <property type="match status" value="1"/>
</dbReference>
<dbReference type="CDD" id="cd08010">
    <property type="entry name" value="MltG_like"/>
    <property type="match status" value="1"/>
</dbReference>
<keyword evidence="2 7" id="KW-0812">Transmembrane</keyword>
<evidence type="ECO:0000256" key="4">
    <source>
        <dbReference type="ARBA" id="ARBA00023136"/>
    </source>
</evidence>
<dbReference type="Proteomes" id="UP000176938">
    <property type="component" value="Unassembled WGS sequence"/>
</dbReference>
<dbReference type="EMBL" id="METP01000068">
    <property type="protein sequence ID" value="OGC02884.1"/>
    <property type="molecule type" value="Genomic_DNA"/>
</dbReference>
<accession>A0A1F4R416</accession>
<keyword evidence="4 7" id="KW-0472">Membrane</keyword>
<protein>
    <recommendedName>
        <fullName evidence="7">Endolytic murein transglycosylase</fullName>
        <ecNumber evidence="7">4.2.2.29</ecNumber>
    </recommendedName>
    <alternativeName>
        <fullName evidence="7">Peptidoglycan lytic transglycosylase</fullName>
    </alternativeName>
    <alternativeName>
        <fullName evidence="7">Peptidoglycan polymerization terminase</fullName>
    </alternativeName>
</protein>
<evidence type="ECO:0000256" key="3">
    <source>
        <dbReference type="ARBA" id="ARBA00022989"/>
    </source>
</evidence>
<keyword evidence="1 7" id="KW-1003">Cell membrane</keyword>
<dbReference type="GO" id="GO:0009252">
    <property type="term" value="P:peptidoglycan biosynthetic process"/>
    <property type="evidence" value="ECO:0007669"/>
    <property type="project" value="UniProtKB-UniRule"/>
</dbReference>
<comment type="similarity">
    <text evidence="7">Belongs to the transglycosylase MltG family.</text>
</comment>
<sequence length="332" mass="37999">MKITSWIIAALVLMFMAVLFQSAAPFNKTTFRIIIPKGVSTYTVRSILEKEGIVKSDSSFAYIARVLGAAKHIKAGEYELSPSDTLLKIILKLKRGEVLPSRQILVTFPEGTSIYKMGEILKINEVGDPEKFQDLIKEGITREIREQYWHIFKYIPSESLEGYLYPDSYYFFNDARVADLVSVMLKRFNEVVIPFWLESLKDTKYNLHEILTLASIIEKESKVPEERAIISSVFHNRLKIKMPLAADPTIKYALERPTQKVYLNQLEVDSLYNTYKRRGLPPGPICNPGIESIKAALYPAQTNYFYFVAGKDGSHIFSRTWAEHQIARAKVQ</sequence>
<comment type="catalytic activity">
    <reaction evidence="7">
        <text>a peptidoglycan chain = a peptidoglycan chain with N-acetyl-1,6-anhydromuramyl-[peptide] at the reducing end + a peptidoglycan chain with N-acetylglucosamine at the non-reducing end.</text>
        <dbReference type="EC" id="4.2.2.29"/>
    </reaction>
</comment>
<evidence type="ECO:0000256" key="2">
    <source>
        <dbReference type="ARBA" id="ARBA00022692"/>
    </source>
</evidence>
<dbReference type="AlphaFoldDB" id="A0A1F4R416"/>
<dbReference type="GO" id="GO:0008932">
    <property type="term" value="F:lytic endotransglycosylase activity"/>
    <property type="evidence" value="ECO:0007669"/>
    <property type="project" value="UniProtKB-UniRule"/>
</dbReference>
<keyword evidence="5 7" id="KW-0456">Lyase</keyword>
<keyword evidence="3 7" id="KW-1133">Transmembrane helix</keyword>
<keyword evidence="6 7" id="KW-0961">Cell wall biogenesis/degradation</keyword>
<organism evidence="8 9">
    <name type="scientific">candidate division WOR-1 bacterium RIFCSPLOWO2_02_FULL_46_20</name>
    <dbReference type="NCBI Taxonomy" id="1802567"/>
    <lineage>
        <taxon>Bacteria</taxon>
        <taxon>Bacillati</taxon>
        <taxon>Saganbacteria</taxon>
    </lineage>
</organism>
<comment type="function">
    <text evidence="7">Functions as a peptidoglycan terminase that cleaves nascent peptidoglycan strands endolytically to terminate their elongation.</text>
</comment>
<name>A0A1F4R416_UNCSA</name>
<dbReference type="EC" id="4.2.2.29" evidence="7"/>
<evidence type="ECO:0000313" key="9">
    <source>
        <dbReference type="Proteomes" id="UP000176938"/>
    </source>
</evidence>
<dbReference type="Pfam" id="PF02618">
    <property type="entry name" value="YceG"/>
    <property type="match status" value="1"/>
</dbReference>
<comment type="caution">
    <text evidence="8">The sequence shown here is derived from an EMBL/GenBank/DDBJ whole genome shotgun (WGS) entry which is preliminary data.</text>
</comment>
<dbReference type="Gene3D" id="3.30.160.60">
    <property type="entry name" value="Classic Zinc Finger"/>
    <property type="match status" value="1"/>
</dbReference>
<evidence type="ECO:0000256" key="7">
    <source>
        <dbReference type="HAMAP-Rule" id="MF_02065"/>
    </source>
</evidence>
<dbReference type="InterPro" id="IPR003770">
    <property type="entry name" value="MLTG-like"/>
</dbReference>
<dbReference type="HAMAP" id="MF_02065">
    <property type="entry name" value="MltG"/>
    <property type="match status" value="1"/>
</dbReference>
<dbReference type="PANTHER" id="PTHR30518">
    <property type="entry name" value="ENDOLYTIC MUREIN TRANSGLYCOSYLASE"/>
    <property type="match status" value="1"/>
</dbReference>
<evidence type="ECO:0000313" key="8">
    <source>
        <dbReference type="EMBL" id="OGC02884.1"/>
    </source>
</evidence>
<reference evidence="8 9" key="1">
    <citation type="journal article" date="2016" name="Nat. Commun.">
        <title>Thousands of microbial genomes shed light on interconnected biogeochemical processes in an aquifer system.</title>
        <authorList>
            <person name="Anantharaman K."/>
            <person name="Brown C.T."/>
            <person name="Hug L.A."/>
            <person name="Sharon I."/>
            <person name="Castelle C.J."/>
            <person name="Probst A.J."/>
            <person name="Thomas B.C."/>
            <person name="Singh A."/>
            <person name="Wilkins M.J."/>
            <person name="Karaoz U."/>
            <person name="Brodie E.L."/>
            <person name="Williams K.H."/>
            <person name="Hubbard S.S."/>
            <person name="Banfield J.F."/>
        </authorList>
    </citation>
    <scope>NUCLEOTIDE SEQUENCE [LARGE SCALE GENOMIC DNA]</scope>
</reference>
<gene>
    <name evidence="7" type="primary">mltG</name>
    <name evidence="8" type="ORF">A3H38_01855</name>
</gene>
<evidence type="ECO:0000256" key="5">
    <source>
        <dbReference type="ARBA" id="ARBA00023239"/>
    </source>
</evidence>
<feature type="site" description="Important for catalytic activity" evidence="7">
    <location>
        <position position="220"/>
    </location>
</feature>
<dbReference type="GO" id="GO:0071555">
    <property type="term" value="P:cell wall organization"/>
    <property type="evidence" value="ECO:0007669"/>
    <property type="project" value="UniProtKB-KW"/>
</dbReference>
<proteinExistence type="inferred from homology"/>
<evidence type="ECO:0000256" key="1">
    <source>
        <dbReference type="ARBA" id="ARBA00022475"/>
    </source>
</evidence>
<dbReference type="GO" id="GO:0005886">
    <property type="term" value="C:plasma membrane"/>
    <property type="evidence" value="ECO:0007669"/>
    <property type="project" value="UniProtKB-UniRule"/>
</dbReference>
<dbReference type="PANTHER" id="PTHR30518:SF2">
    <property type="entry name" value="ENDOLYTIC MUREIN TRANSGLYCOSYLASE"/>
    <property type="match status" value="1"/>
</dbReference>